<sequence length="363" mass="40130">MPRKKSYLRSQAAKKRMAEQLAVPCYLSVSQGHGTGFRHPVSKWRKSAYTEKSHKLVLPPDCPEKKFVLIVGDSHLRHFVDGHVPLPEGCLSFAISSTPGAAASELEKEIVNIQLDRTPSLVVLIAPSNNLTASRTVTEAAADFGRYVATVASRWTKVCVLDFPRRLTVDLEVQNHLSQEYHRVAARLGVKYFSVAEFFPMDNLDLWARDGVHLSDSEGMKILGDLLWNVSFQEVSEILPPPSPPLESVRSSQPVRKVTPRLVVTGPTPLPVPPPSEWTVVGQGKKVRVESVFSIPLTSARFSPEILKQMDKEFPSDLDSVEYTASFPAGKKVSSSGSHYSVCFILQNIQNINVLYLLLSGVS</sequence>
<reference evidence="1" key="2">
    <citation type="submission" date="2025-09" db="UniProtKB">
        <authorList>
            <consortium name="Ensembl"/>
        </authorList>
    </citation>
    <scope>IDENTIFICATION</scope>
</reference>
<accession>A0A3Q0T5Q2</accession>
<dbReference type="Ensembl" id="ENSACIT00000030966.1">
    <property type="protein sequence ID" value="ENSACIP00000030174.1"/>
    <property type="gene ID" value="ENSACIG00000023353.1"/>
</dbReference>
<dbReference type="AlphaFoldDB" id="A0A3Q0T5Q2"/>
<name>A0A3Q0T5Q2_AMPCI</name>
<dbReference type="GeneTree" id="ENSGT00940000177140"/>
<proteinExistence type="predicted"/>
<dbReference type="InterPro" id="IPR036514">
    <property type="entry name" value="SGNH_hydro_sf"/>
</dbReference>
<dbReference type="Gene3D" id="3.40.50.1110">
    <property type="entry name" value="SGNH hydrolase"/>
    <property type="match status" value="1"/>
</dbReference>
<evidence type="ECO:0000313" key="1">
    <source>
        <dbReference type="Ensembl" id="ENSACIP00000030174.1"/>
    </source>
</evidence>
<dbReference type="STRING" id="61819.ENSACIP00000030174"/>
<dbReference type="Proteomes" id="UP000261340">
    <property type="component" value="Unplaced"/>
</dbReference>
<protein>
    <submittedName>
        <fullName evidence="1">Uncharacterized protein</fullName>
    </submittedName>
</protein>
<organism evidence="1 2">
    <name type="scientific">Amphilophus citrinellus</name>
    <name type="common">Midas cichlid</name>
    <name type="synonym">Cichlasoma citrinellum</name>
    <dbReference type="NCBI Taxonomy" id="61819"/>
    <lineage>
        <taxon>Eukaryota</taxon>
        <taxon>Metazoa</taxon>
        <taxon>Chordata</taxon>
        <taxon>Craniata</taxon>
        <taxon>Vertebrata</taxon>
        <taxon>Euteleostomi</taxon>
        <taxon>Actinopterygii</taxon>
        <taxon>Neopterygii</taxon>
        <taxon>Teleostei</taxon>
        <taxon>Neoteleostei</taxon>
        <taxon>Acanthomorphata</taxon>
        <taxon>Ovalentaria</taxon>
        <taxon>Cichlomorphae</taxon>
        <taxon>Cichliformes</taxon>
        <taxon>Cichlidae</taxon>
        <taxon>New World cichlids</taxon>
        <taxon>Cichlasomatinae</taxon>
        <taxon>Heroini</taxon>
        <taxon>Amphilophus</taxon>
    </lineage>
</organism>
<dbReference type="OMA" id="SCVERRN"/>
<reference evidence="1" key="1">
    <citation type="submission" date="2025-08" db="UniProtKB">
        <authorList>
            <consortium name="Ensembl"/>
        </authorList>
    </citation>
    <scope>IDENTIFICATION</scope>
</reference>
<dbReference type="SUPFAM" id="SSF52266">
    <property type="entry name" value="SGNH hydrolase"/>
    <property type="match status" value="1"/>
</dbReference>
<keyword evidence="2" id="KW-1185">Reference proteome</keyword>
<evidence type="ECO:0000313" key="2">
    <source>
        <dbReference type="Proteomes" id="UP000261340"/>
    </source>
</evidence>